<dbReference type="RefSeq" id="WP_281243891.1">
    <property type="nucleotide sequence ID" value="NZ_FNYC01000004.1"/>
</dbReference>
<sequence>MHFSINPYRSWRAAQRGGIGYVLLWLLGVPLPILIIFGLLRGCA</sequence>
<accession>A0A1H6V991</accession>
<keyword evidence="1" id="KW-0812">Transmembrane</keyword>
<evidence type="ECO:0000256" key="1">
    <source>
        <dbReference type="SAM" id="Phobius"/>
    </source>
</evidence>
<gene>
    <name evidence="2" type="ORF">SAMN04487997_2163</name>
</gene>
<dbReference type="Proteomes" id="UP000199420">
    <property type="component" value="Unassembled WGS sequence"/>
</dbReference>
<dbReference type="AlphaFoldDB" id="A0A1H6V991"/>
<keyword evidence="1" id="KW-1133">Transmembrane helix</keyword>
<protein>
    <submittedName>
        <fullName evidence="2">Uncharacterized protein</fullName>
    </submittedName>
</protein>
<dbReference type="EMBL" id="FNYC01000004">
    <property type="protein sequence ID" value="SEJ00396.1"/>
    <property type="molecule type" value="Genomic_DNA"/>
</dbReference>
<feature type="transmembrane region" description="Helical" evidence="1">
    <location>
        <begin position="21"/>
        <end position="40"/>
    </location>
</feature>
<name>A0A1H6V991_9GAMM</name>
<reference evidence="2 3" key="1">
    <citation type="submission" date="2016-10" db="EMBL/GenBank/DDBJ databases">
        <authorList>
            <person name="de Groot N.N."/>
        </authorList>
    </citation>
    <scope>NUCLEOTIDE SEQUENCE [LARGE SCALE GENOMIC DNA]</scope>
    <source>
        <strain evidence="2 3">DSM 26515</strain>
    </source>
</reference>
<evidence type="ECO:0000313" key="3">
    <source>
        <dbReference type="Proteomes" id="UP000199420"/>
    </source>
</evidence>
<organism evidence="2 3">
    <name type="scientific">Frateuria terrea</name>
    <dbReference type="NCBI Taxonomy" id="529704"/>
    <lineage>
        <taxon>Bacteria</taxon>
        <taxon>Pseudomonadati</taxon>
        <taxon>Pseudomonadota</taxon>
        <taxon>Gammaproteobacteria</taxon>
        <taxon>Lysobacterales</taxon>
        <taxon>Rhodanobacteraceae</taxon>
        <taxon>Frateuria</taxon>
    </lineage>
</organism>
<keyword evidence="1" id="KW-0472">Membrane</keyword>
<proteinExistence type="predicted"/>
<dbReference type="STRING" id="529704.SAMN02927913_3067"/>
<evidence type="ECO:0000313" key="2">
    <source>
        <dbReference type="EMBL" id="SEJ00396.1"/>
    </source>
</evidence>
<keyword evidence="3" id="KW-1185">Reference proteome</keyword>